<dbReference type="InterPro" id="IPR008040">
    <property type="entry name" value="Hydant_A_N"/>
</dbReference>
<dbReference type="OrthoDB" id="9768323at2"/>
<organism evidence="3 4">
    <name type="scientific">Caldanaerobius fijiensis DSM 17918</name>
    <dbReference type="NCBI Taxonomy" id="1121256"/>
    <lineage>
        <taxon>Bacteria</taxon>
        <taxon>Bacillati</taxon>
        <taxon>Bacillota</taxon>
        <taxon>Clostridia</taxon>
        <taxon>Thermoanaerobacterales</taxon>
        <taxon>Thermoanaerobacteraceae</taxon>
        <taxon>Caldanaerobius</taxon>
    </lineage>
</organism>
<proteinExistence type="predicted"/>
<evidence type="ECO:0000313" key="3">
    <source>
        <dbReference type="EMBL" id="SHE39914.1"/>
    </source>
</evidence>
<dbReference type="GO" id="GO:0017168">
    <property type="term" value="F:5-oxoprolinase (ATP-hydrolyzing) activity"/>
    <property type="evidence" value="ECO:0007669"/>
    <property type="project" value="TreeGrafter"/>
</dbReference>
<evidence type="ECO:0000259" key="2">
    <source>
        <dbReference type="Pfam" id="PF05378"/>
    </source>
</evidence>
<dbReference type="STRING" id="1121256.SAMN02746089_00227"/>
<dbReference type="RefSeq" id="WP_073341236.1">
    <property type="nucleotide sequence ID" value="NZ_FQVH01000001.1"/>
</dbReference>
<sequence>MIIGLDVGGTNVDVVAIEKGEIVASEKIPIEREYLSENIFNALRKVIKKNSDIERITISTTHCTNAIVEGNVQPVAMILEPGPGICPSEYFDVNYCSISGYIDHRGTEIAPITKEDINRVRKYVEDYEYIGIAGKFSVRNPSHENYIKDNLIGNFKHITLGHELSGTLNFPRRVNSTYLNSCVHKIYKHFVDSLKSALKEMGILCPVYVLKADGGTMDLEASVRFPLNTILSGPSASIMGVLALTDVDEDAVSLDIGGTTTDISFFIDGVPVYEPNGIEIGGYKTVVKALYSRSIGIGGDSTVRLKDGRLLVGPQRLDKAMALGGKYPTPTDAFNVLGFCNYGDISKSYKGMEQIAQEMGIDVKTVAYKIYDMVCDAIVSEINRSMEEINNKPVYTVKELISGRKVKPKAVIAVGGPAKAIVGKIASILNLKPVVPRMYQLANSVGAALSRVTTEITLLADTEKGFMVIPEKGIEKRIDRNFSLREARDIALNILKSQGDGRIIEEQCFNMVRGFYTVGKNIRIKAAIKPGLIDSNRI</sequence>
<dbReference type="InterPro" id="IPR045079">
    <property type="entry name" value="Oxoprolinase-like"/>
</dbReference>
<dbReference type="Gene3D" id="3.30.420.40">
    <property type="match status" value="2"/>
</dbReference>
<evidence type="ECO:0000259" key="1">
    <source>
        <dbReference type="Pfam" id="PF01968"/>
    </source>
</evidence>
<dbReference type="EMBL" id="FQVH01000001">
    <property type="protein sequence ID" value="SHE39914.1"/>
    <property type="molecule type" value="Genomic_DNA"/>
</dbReference>
<dbReference type="Pfam" id="PF05378">
    <property type="entry name" value="Hydant_A_N"/>
    <property type="match status" value="1"/>
</dbReference>
<feature type="domain" description="Hydantoinase A/oxoprolinase" evidence="1">
    <location>
        <begin position="173"/>
        <end position="455"/>
    </location>
</feature>
<dbReference type="GO" id="GO:0005829">
    <property type="term" value="C:cytosol"/>
    <property type="evidence" value="ECO:0007669"/>
    <property type="project" value="TreeGrafter"/>
</dbReference>
<dbReference type="PANTHER" id="PTHR11365">
    <property type="entry name" value="5-OXOPROLINASE RELATED"/>
    <property type="match status" value="1"/>
</dbReference>
<protein>
    <submittedName>
        <fullName evidence="3">N-methylhydantoinase A/oxoprolinase/acetone carboxylase, beta subunit</fullName>
    </submittedName>
</protein>
<evidence type="ECO:0000313" key="4">
    <source>
        <dbReference type="Proteomes" id="UP000184088"/>
    </source>
</evidence>
<dbReference type="AlphaFoldDB" id="A0A1M4T6D3"/>
<gene>
    <name evidence="3" type="ORF">SAMN02746089_00227</name>
</gene>
<name>A0A1M4T6D3_9THEO</name>
<dbReference type="Proteomes" id="UP000184088">
    <property type="component" value="Unassembled WGS sequence"/>
</dbReference>
<reference evidence="3 4" key="1">
    <citation type="submission" date="2016-11" db="EMBL/GenBank/DDBJ databases">
        <authorList>
            <person name="Jaros S."/>
            <person name="Januszkiewicz K."/>
            <person name="Wedrychowicz H."/>
        </authorList>
    </citation>
    <scope>NUCLEOTIDE SEQUENCE [LARGE SCALE GENOMIC DNA]</scope>
    <source>
        <strain evidence="3 4">DSM 17918</strain>
    </source>
</reference>
<dbReference type="GO" id="GO:0006749">
    <property type="term" value="P:glutathione metabolic process"/>
    <property type="evidence" value="ECO:0007669"/>
    <property type="project" value="TreeGrafter"/>
</dbReference>
<dbReference type="PANTHER" id="PTHR11365:SF2">
    <property type="entry name" value="5-OXOPROLINASE"/>
    <property type="match status" value="1"/>
</dbReference>
<feature type="domain" description="Hydantoinase/oxoprolinase N-terminal" evidence="2">
    <location>
        <begin position="3"/>
        <end position="149"/>
    </location>
</feature>
<dbReference type="InterPro" id="IPR043129">
    <property type="entry name" value="ATPase_NBD"/>
</dbReference>
<dbReference type="SUPFAM" id="SSF53067">
    <property type="entry name" value="Actin-like ATPase domain"/>
    <property type="match status" value="1"/>
</dbReference>
<dbReference type="InterPro" id="IPR002821">
    <property type="entry name" value="Hydantoinase_A"/>
</dbReference>
<accession>A0A1M4T6D3</accession>
<dbReference type="Pfam" id="PF01968">
    <property type="entry name" value="Hydantoinase_A"/>
    <property type="match status" value="1"/>
</dbReference>
<keyword evidence="4" id="KW-1185">Reference proteome</keyword>